<dbReference type="EMBL" id="KN833800">
    <property type="protein sequence ID" value="KIK18635.1"/>
    <property type="molecule type" value="Genomic_DNA"/>
</dbReference>
<dbReference type="Proteomes" id="UP000054018">
    <property type="component" value="Unassembled WGS sequence"/>
</dbReference>
<dbReference type="GO" id="GO:0004386">
    <property type="term" value="F:helicase activity"/>
    <property type="evidence" value="ECO:0007669"/>
    <property type="project" value="UniProtKB-UniRule"/>
</dbReference>
<feature type="domain" description="UvrD-like helicase ATP-binding" evidence="6">
    <location>
        <begin position="207"/>
        <end position="578"/>
    </location>
</feature>
<organism evidence="7 8">
    <name type="scientific">Pisolithus microcarpus 441</name>
    <dbReference type="NCBI Taxonomy" id="765257"/>
    <lineage>
        <taxon>Eukaryota</taxon>
        <taxon>Fungi</taxon>
        <taxon>Dikarya</taxon>
        <taxon>Basidiomycota</taxon>
        <taxon>Agaricomycotina</taxon>
        <taxon>Agaricomycetes</taxon>
        <taxon>Agaricomycetidae</taxon>
        <taxon>Boletales</taxon>
        <taxon>Sclerodermatineae</taxon>
        <taxon>Pisolithaceae</taxon>
        <taxon>Pisolithus</taxon>
    </lineage>
</organism>
<evidence type="ECO:0000259" key="6">
    <source>
        <dbReference type="PROSITE" id="PS51198"/>
    </source>
</evidence>
<dbReference type="GO" id="GO:0005524">
    <property type="term" value="F:ATP binding"/>
    <property type="evidence" value="ECO:0007669"/>
    <property type="project" value="UniProtKB-UniRule"/>
</dbReference>
<evidence type="ECO:0000256" key="3">
    <source>
        <dbReference type="ARBA" id="ARBA00022806"/>
    </source>
</evidence>
<dbReference type="InterPro" id="IPR027417">
    <property type="entry name" value="P-loop_NTPase"/>
</dbReference>
<dbReference type="Pfam" id="PF00580">
    <property type="entry name" value="UvrD-helicase"/>
    <property type="match status" value="1"/>
</dbReference>
<keyword evidence="3 5" id="KW-0347">Helicase</keyword>
<evidence type="ECO:0000256" key="5">
    <source>
        <dbReference type="PROSITE-ProRule" id="PRU00560"/>
    </source>
</evidence>
<evidence type="ECO:0000256" key="4">
    <source>
        <dbReference type="ARBA" id="ARBA00022840"/>
    </source>
</evidence>
<dbReference type="Pfam" id="PF13361">
    <property type="entry name" value="UvrD_C"/>
    <property type="match status" value="1"/>
</dbReference>
<dbReference type="PANTHER" id="PTHR21529:SF4">
    <property type="entry name" value="TPR AND ANKYRIN REPEAT-CONTAINING PROTEIN 1"/>
    <property type="match status" value="1"/>
</dbReference>
<dbReference type="InterPro" id="IPR014017">
    <property type="entry name" value="DNA_helicase_UvrD-like_C"/>
</dbReference>
<keyword evidence="1 5" id="KW-0547">Nucleotide-binding</keyword>
<reference evidence="8" key="2">
    <citation type="submission" date="2015-01" db="EMBL/GenBank/DDBJ databases">
        <title>Evolutionary Origins and Diversification of the Mycorrhizal Mutualists.</title>
        <authorList>
            <consortium name="DOE Joint Genome Institute"/>
            <consortium name="Mycorrhizal Genomics Consortium"/>
            <person name="Kohler A."/>
            <person name="Kuo A."/>
            <person name="Nagy L.G."/>
            <person name="Floudas D."/>
            <person name="Copeland A."/>
            <person name="Barry K.W."/>
            <person name="Cichocki N."/>
            <person name="Veneault-Fourrey C."/>
            <person name="LaButti K."/>
            <person name="Lindquist E.A."/>
            <person name="Lipzen A."/>
            <person name="Lundell T."/>
            <person name="Morin E."/>
            <person name="Murat C."/>
            <person name="Riley R."/>
            <person name="Ohm R."/>
            <person name="Sun H."/>
            <person name="Tunlid A."/>
            <person name="Henrissat B."/>
            <person name="Grigoriev I.V."/>
            <person name="Hibbett D.S."/>
            <person name="Martin F."/>
        </authorList>
    </citation>
    <scope>NUCLEOTIDE SEQUENCE [LARGE SCALE GENOMIC DNA]</scope>
    <source>
        <strain evidence="8">441</strain>
    </source>
</reference>
<evidence type="ECO:0000313" key="7">
    <source>
        <dbReference type="EMBL" id="KIK18635.1"/>
    </source>
</evidence>
<dbReference type="PANTHER" id="PTHR21529">
    <property type="entry name" value="MAMMARY TURMOR VIRUS RECEPTOR HOMOLOG 1, 2 MTVR1, 2"/>
    <property type="match status" value="1"/>
</dbReference>
<gene>
    <name evidence="7" type="ORF">PISMIDRAFT_630943</name>
</gene>
<keyword evidence="4 5" id="KW-0067">ATP-binding</keyword>
<dbReference type="GO" id="GO:0016787">
    <property type="term" value="F:hydrolase activity"/>
    <property type="evidence" value="ECO:0007669"/>
    <property type="project" value="UniProtKB-UniRule"/>
</dbReference>
<accession>A0A0C9Y1Q1</accession>
<dbReference type="OrthoDB" id="3156807at2759"/>
<dbReference type="HOGENOM" id="CLU_001378_0_0_1"/>
<sequence length="1876" mass="213184">MRLTLYLDGADSFGEWRILIGTNVMRKLREFRRNDTKRFKTVYRKIREISNGQFSNDNQQRLDKTLSGVPIFEARMERDLRLVYQIDCVPDHDAEVSKLPVSLIYEIHTRTQLDGIWDAMSHHLSAKGEEYTQRCMYRSPPVYPGNKVYSPAVFPPKAHNVVVKPPLLVLDDKEMEQLHSLLVLDKYVTFSQALLNGLIAKNDVQHVFELTPQERKIVECTTSCYVLGRSGTGKTTTMLFKMLGIHRAWQLDSEGSDIPRPRQIFVTKSAPLANKVGKYFVKLLESLSLAGCMLEELATLKSRYMDLGLVDNDDVPDIQSGIPQRYSELQDHHFPLFLTFDRLARMIAADILDTDHPEAKRIASLFFQSRDAEVRSDSFVSYDNFVNKYWRHFPQPLTKGLNPWLVFGEIMGTIKGSEKSLGFDDGTLDKKTYCGLPLRSHPTFSSQRVVIYALFEAYSKLKCQRQHHDVADRTHAILKTLLGGKSFQGRQVDFLYVDEAQDNLLIDALLLRLLCNNPEGLFWAGDTAQTISAGSSFRFDDLKAFLYRIEVNQASHTVMERAVAQPASFQLAVNYRSHGGIMNCARSVIELISRFWPNSIDSLQPEHGIVNGPKPIFFTGWHDDTVQILRSALTSSWSGSHKEYGSQQRILVRDQKAREKLEQQMGASALVTTLYDSKGMEFDDVFLYNFFEDSNVDSSRWRLVLAAIDGVAQSHSPCQSQVPCFKRDENRFAGVCSELKFLYVGITRARKNLWIVDKSDKAESMRMLWASRSQIQNYTPAMGVPHLAVSSTPEEWAESGDSSFHHKLYAHAMYCFERANMPRELKIAKAYHFRQLARATVGIALLSEQRRAFVKAAEAFVACGSETPGREKLQYYRTAAECYVRAADDCKAADAYLNAEEYELAAKHYRKAGIFNRTVDVLKSHSKKMSRDCADELLTVCRLYYCSKDDEKPPSSLFHSIEEELEFLEAYGLDVALVALYESHGKYVEAGELHSSEDRPLDAIRVFLKDKTNEHAVRRAADILLECLWKHCSFGVARQEFHNGIPETLISFSHKLPLDPLSPRTRDEIKMFQAAAAEGHDHTALETLEMLAGSFKERDEKAPALWCLNHVFSRLPQLLSAKLEDFAHFLRTFYTYSHLLYTIASHSDPVGVHRIRRLFGIAQLSDDQYVVQPGSFILTTPNTKSTTEGVEERTTASSYSHGQITDALKERVRSYLRYQVNVETRLCYNSKILSQCLLYAIIGSCNYANCKQQHDPLSSLDSTQYNARIGLHLQQMRILQLVYSAFPEMREWSIKGWIADWIAHLYEAFFPPFRAQGSLANFDWSNIEGADDGVRVTRNWVHGAIYSLDPRTSTDFLTDLLRLIKLGSIFGVGDALQHANCVQRYRPKTLLRHGDRYVVKDVVDFVQSSAERSISAGMLGLHHIMCNDLPVNLSVLCDCIEEVLSAYVITLRLKSNPGADSLHDAVLPRSWLIRTNKPDARKDVRKDVRMIDYLLDGIKYLLERLRSNSTEENLQLMHTNVTPVHRSIFIARICRMLCLVAHNCPPHNPHCVRVKTRISKMITSLRLKGPLWLTPSIYRRYTEVTCEQYLKVVVDYDEKHAIPDLVHLVCKGTSLRTSNFAMGRRIEQLSYGQLDEILTSARSSLRVSQPKPDHVPPTSIELAKAHEPVGDVEGTLSDGDRAIAAMNGEESAASLIQRVYRRYRQKQKQWLERTTLEAERSAVFVTCLKHTQTCGLARGLYRLLYLGPLPHLLLALKKGISIATFIRATTKIPGLLSTEGHERLEELGRQRSEISTTLKRGQELQKTLSPDSQFHKNHSIGALKHAVLQVEEFLHRIPGGAGGAPEELDIARKAIVAEKQVRQKKPSLNVEDLYGY</sequence>
<protein>
    <recommendedName>
        <fullName evidence="6">UvrD-like helicase ATP-binding domain-containing protein</fullName>
    </recommendedName>
</protein>
<dbReference type="SUPFAM" id="SSF52540">
    <property type="entry name" value="P-loop containing nucleoside triphosphate hydrolases"/>
    <property type="match status" value="1"/>
</dbReference>
<evidence type="ECO:0000256" key="1">
    <source>
        <dbReference type="ARBA" id="ARBA00022741"/>
    </source>
</evidence>
<dbReference type="Gene3D" id="3.40.50.300">
    <property type="entry name" value="P-loop containing nucleotide triphosphate hydrolases"/>
    <property type="match status" value="2"/>
</dbReference>
<dbReference type="PROSITE" id="PS51198">
    <property type="entry name" value="UVRD_HELICASE_ATP_BIND"/>
    <property type="match status" value="1"/>
</dbReference>
<dbReference type="InterPro" id="IPR014016">
    <property type="entry name" value="UvrD-like_ATP-bd"/>
</dbReference>
<feature type="binding site" evidence="5">
    <location>
        <begin position="228"/>
        <end position="235"/>
    </location>
    <ligand>
        <name>ATP</name>
        <dbReference type="ChEBI" id="CHEBI:30616"/>
    </ligand>
</feature>
<evidence type="ECO:0000256" key="2">
    <source>
        <dbReference type="ARBA" id="ARBA00022801"/>
    </source>
</evidence>
<keyword evidence="8" id="KW-1185">Reference proteome</keyword>
<proteinExistence type="predicted"/>
<dbReference type="InterPro" id="IPR039904">
    <property type="entry name" value="TRANK1"/>
</dbReference>
<reference evidence="7 8" key="1">
    <citation type="submission" date="2014-04" db="EMBL/GenBank/DDBJ databases">
        <authorList>
            <consortium name="DOE Joint Genome Institute"/>
            <person name="Kuo A."/>
            <person name="Kohler A."/>
            <person name="Costa M.D."/>
            <person name="Nagy L.G."/>
            <person name="Floudas D."/>
            <person name="Copeland A."/>
            <person name="Barry K.W."/>
            <person name="Cichocki N."/>
            <person name="Veneault-Fourrey C."/>
            <person name="LaButti K."/>
            <person name="Lindquist E.A."/>
            <person name="Lipzen A."/>
            <person name="Lundell T."/>
            <person name="Morin E."/>
            <person name="Murat C."/>
            <person name="Sun H."/>
            <person name="Tunlid A."/>
            <person name="Henrissat B."/>
            <person name="Grigoriev I.V."/>
            <person name="Hibbett D.S."/>
            <person name="Martin F."/>
            <person name="Nordberg H.P."/>
            <person name="Cantor M.N."/>
            <person name="Hua S.X."/>
        </authorList>
    </citation>
    <scope>NUCLEOTIDE SEQUENCE [LARGE SCALE GENOMIC DNA]</scope>
    <source>
        <strain evidence="7 8">441</strain>
    </source>
</reference>
<evidence type="ECO:0000313" key="8">
    <source>
        <dbReference type="Proteomes" id="UP000054018"/>
    </source>
</evidence>
<keyword evidence="2 5" id="KW-0378">Hydrolase</keyword>
<name>A0A0C9Y1Q1_9AGAM</name>
<dbReference type="STRING" id="765257.A0A0C9Y1Q1"/>